<dbReference type="EMBL" id="WBVT01000066">
    <property type="protein sequence ID" value="KAB7788695.1"/>
    <property type="molecule type" value="Genomic_DNA"/>
</dbReference>
<dbReference type="EC" id="3.2.1.18" evidence="3"/>
<evidence type="ECO:0000259" key="6">
    <source>
        <dbReference type="Pfam" id="PF13088"/>
    </source>
</evidence>
<protein>
    <recommendedName>
        <fullName evidence="3">exo-alpha-sialidase</fullName>
        <ecNumber evidence="3">3.2.1.18</ecNumber>
    </recommendedName>
</protein>
<name>A0A6I1GAW8_9BIFI</name>
<dbReference type="GO" id="GO:0006689">
    <property type="term" value="P:ganglioside catabolic process"/>
    <property type="evidence" value="ECO:0007669"/>
    <property type="project" value="TreeGrafter"/>
</dbReference>
<evidence type="ECO:0000313" key="7">
    <source>
        <dbReference type="EMBL" id="KAB7788695.1"/>
    </source>
</evidence>
<dbReference type="GO" id="GO:0016020">
    <property type="term" value="C:membrane"/>
    <property type="evidence" value="ECO:0007669"/>
    <property type="project" value="TreeGrafter"/>
</dbReference>
<keyword evidence="4" id="KW-1133">Transmembrane helix</keyword>
<organism evidence="7 8">
    <name type="scientific">Bifidobacterium leontopitheci</name>
    <dbReference type="NCBI Taxonomy" id="2650774"/>
    <lineage>
        <taxon>Bacteria</taxon>
        <taxon>Bacillati</taxon>
        <taxon>Actinomycetota</taxon>
        <taxon>Actinomycetes</taxon>
        <taxon>Bifidobacteriales</taxon>
        <taxon>Bifidobacteriaceae</taxon>
        <taxon>Bifidobacterium</taxon>
    </lineage>
</organism>
<dbReference type="Proteomes" id="UP000441772">
    <property type="component" value="Unassembled WGS sequence"/>
</dbReference>
<dbReference type="AlphaFoldDB" id="A0A6I1GAW8"/>
<dbReference type="Gene3D" id="2.120.10.10">
    <property type="match status" value="1"/>
</dbReference>
<dbReference type="InterPro" id="IPR036278">
    <property type="entry name" value="Sialidase_sf"/>
</dbReference>
<dbReference type="GO" id="GO:0009313">
    <property type="term" value="P:oligosaccharide catabolic process"/>
    <property type="evidence" value="ECO:0007669"/>
    <property type="project" value="TreeGrafter"/>
</dbReference>
<dbReference type="GO" id="GO:0004308">
    <property type="term" value="F:exo-alpha-sialidase activity"/>
    <property type="evidence" value="ECO:0007669"/>
    <property type="project" value="UniProtKB-EC"/>
</dbReference>
<keyword evidence="8" id="KW-1185">Reference proteome</keyword>
<sequence>MNQSPNPSPWRKLGALAAAAAMLVILPAGVETAAAANPAPAASATTPAADEKQYLELTLTRTDTNGTTVEVGDRLTWSLGYKNVTTDTAFTVYPKESNMDGVVTAQSNGAPVCRWSSLGAGKTAECKGTATNSFTYHVVTADDVKNGFTPTATVAATSDMNGQNVLQTVTITGDKVNVNEPTVPDGTEKIKVTMKRTDSLGNNVKLGDNLKYTFTVQNLTDQQIVAYPKSSNIERVDAPTYPNNSCRLVLNANATGTCDFANHTINAQDVLDRQYTPDATWLATKDRDGKQVLQTDIVLTGDKVTVAGPAADAASTPSERKDGAELQLATNGQIKGEYYRIPALAEAPNGWILAAWDLRPDGGDAPSPNSIVQRISKDGGKSWTSPRLVAAGRNAAGKWGYSDPSYVVDHETGKVFLFFVKSYDQGYFGSVQGVEDVRNVLQAVVVESDDNGETWSEPRNITKEITAGHENEWKSRFASSGAGIQLKYGAHKGRLIQQYAVRTTGNANIAVSVYSDDHGKTWKSGNPVTGANMDENKVVELSDGRVMLNSRPGGAGYRRVAISSDGGVNYTGLHDDKNLPDPNNNAQITRAYPDAPEGSAKAKILLYSSPRANNEGRNNGVVRISFDDGETWSAGKLFKSGYMAYSVITALSAEAGGGFGLFYEGSGMTYTRVSMEWLGYLTATATGSATVTATETGAATVNVPVTVTNDGVTDYSDVVVTPEGFPGGWRADPVTVGSVPAGKSVTVAVPVTADYGAVAGNVVGATLKLTGKYAQSGETLKSFDEGSLTVTVTEAEPEPEPEPTIESVTAVTTQTDAKVGDSFDAGKVTVTAKLSDGKTRDLAANEYQLTAVDGSGTAVDLTKPFAAAGTVTVTATVVGVEPPITGTFSIAVAAVEPEPEPTVTIESVTAVTTQTNAKVGDKFDAGKVTVTAKLSDGTTRDLAASEYRLTAVDGSGAVVDLTKPFAAAGTVTVTATVVDTDPAVFGSFSIAVAAKPGADDGAPKKPGLSKTGASVTGVATAVVLLTLAGGITVMLRRRA</sequence>
<dbReference type="InterPro" id="IPR026856">
    <property type="entry name" value="Sialidase_fam"/>
</dbReference>
<gene>
    <name evidence="7" type="ORF">F7D09_2104</name>
</gene>
<evidence type="ECO:0000256" key="4">
    <source>
        <dbReference type="SAM" id="Phobius"/>
    </source>
</evidence>
<feature type="signal peptide" evidence="5">
    <location>
        <begin position="1"/>
        <end position="33"/>
    </location>
</feature>
<feature type="chain" id="PRO_5038591053" description="exo-alpha-sialidase" evidence="5">
    <location>
        <begin position="34"/>
        <end position="1039"/>
    </location>
</feature>
<evidence type="ECO:0000256" key="2">
    <source>
        <dbReference type="ARBA" id="ARBA00009348"/>
    </source>
</evidence>
<comment type="similarity">
    <text evidence="2">Belongs to the glycosyl hydrolase 33 family.</text>
</comment>
<evidence type="ECO:0000256" key="1">
    <source>
        <dbReference type="ARBA" id="ARBA00000427"/>
    </source>
</evidence>
<comment type="caution">
    <text evidence="7">The sequence shown here is derived from an EMBL/GenBank/DDBJ whole genome shotgun (WGS) entry which is preliminary data.</text>
</comment>
<feature type="transmembrane region" description="Helical" evidence="4">
    <location>
        <begin position="1013"/>
        <end position="1035"/>
    </location>
</feature>
<keyword evidence="4" id="KW-0812">Transmembrane</keyword>
<dbReference type="SUPFAM" id="SSF50939">
    <property type="entry name" value="Sialidases"/>
    <property type="match status" value="1"/>
</dbReference>
<proteinExistence type="inferred from homology"/>
<evidence type="ECO:0000313" key="8">
    <source>
        <dbReference type="Proteomes" id="UP000441772"/>
    </source>
</evidence>
<dbReference type="GO" id="GO:0005737">
    <property type="term" value="C:cytoplasm"/>
    <property type="evidence" value="ECO:0007669"/>
    <property type="project" value="TreeGrafter"/>
</dbReference>
<dbReference type="PANTHER" id="PTHR10628:SF30">
    <property type="entry name" value="EXO-ALPHA-SIALIDASE"/>
    <property type="match status" value="1"/>
</dbReference>
<dbReference type="PANTHER" id="PTHR10628">
    <property type="entry name" value="SIALIDASE"/>
    <property type="match status" value="1"/>
</dbReference>
<evidence type="ECO:0000256" key="5">
    <source>
        <dbReference type="SAM" id="SignalP"/>
    </source>
</evidence>
<dbReference type="InterPro" id="IPR011040">
    <property type="entry name" value="Sialidase"/>
</dbReference>
<keyword evidence="4" id="KW-0472">Membrane</keyword>
<dbReference type="RefSeq" id="WP_152235500.1">
    <property type="nucleotide sequence ID" value="NZ_JBHSKZ010000012.1"/>
</dbReference>
<evidence type="ECO:0000256" key="3">
    <source>
        <dbReference type="ARBA" id="ARBA00012733"/>
    </source>
</evidence>
<dbReference type="CDD" id="cd15482">
    <property type="entry name" value="Sialidase_non-viral"/>
    <property type="match status" value="1"/>
</dbReference>
<feature type="domain" description="Sialidase" evidence="6">
    <location>
        <begin position="370"/>
        <end position="650"/>
    </location>
</feature>
<keyword evidence="5" id="KW-0732">Signal</keyword>
<comment type="catalytic activity">
    <reaction evidence="1">
        <text>Hydrolysis of alpha-(2-&gt;3)-, alpha-(2-&gt;6)-, alpha-(2-&gt;8)- glycosidic linkages of terminal sialic acid residues in oligosaccharides, glycoproteins, glycolipids, colominic acid and synthetic substrates.</text>
        <dbReference type="EC" id="3.2.1.18"/>
    </reaction>
</comment>
<dbReference type="Gene3D" id="2.60.40.3630">
    <property type="match status" value="2"/>
</dbReference>
<dbReference type="Pfam" id="PF13088">
    <property type="entry name" value="BNR_2"/>
    <property type="match status" value="1"/>
</dbReference>
<reference evidence="7 8" key="1">
    <citation type="submission" date="2019-09" db="EMBL/GenBank/DDBJ databases">
        <title>Characterization of the phylogenetic diversity of two novel species belonging to the genus Bifidobacterium: Bifidobacterium cebidarum sp. nov. and Bifidobacterium leontopitheci sp. nov.</title>
        <authorList>
            <person name="Lugli G.A."/>
            <person name="Duranti S."/>
            <person name="Milani C."/>
            <person name="Turroni F."/>
            <person name="Ventura M."/>
        </authorList>
    </citation>
    <scope>NUCLEOTIDE SEQUENCE [LARGE SCALE GENOMIC DNA]</scope>
    <source>
        <strain evidence="7 8">LMG 31471</strain>
    </source>
</reference>
<accession>A0A6I1GAW8</accession>